<evidence type="ECO:0000313" key="1">
    <source>
        <dbReference type="EMBL" id="ETN21962.1"/>
    </source>
</evidence>
<dbReference type="Proteomes" id="UP000018817">
    <property type="component" value="Unassembled WGS sequence"/>
</dbReference>
<dbReference type="GeneID" id="20172287"/>
<proteinExistence type="predicted"/>
<protein>
    <submittedName>
        <fullName evidence="1">Uncharacterized protein</fullName>
    </submittedName>
</protein>
<organism evidence="1 2">
    <name type="scientific">Phytophthora nicotianae (strain INRA-310)</name>
    <name type="common">Phytophthora parasitica</name>
    <dbReference type="NCBI Taxonomy" id="761204"/>
    <lineage>
        <taxon>Eukaryota</taxon>
        <taxon>Sar</taxon>
        <taxon>Stramenopiles</taxon>
        <taxon>Oomycota</taxon>
        <taxon>Peronosporomycetes</taxon>
        <taxon>Peronosporales</taxon>
        <taxon>Peronosporaceae</taxon>
        <taxon>Phytophthora</taxon>
    </lineage>
</organism>
<reference evidence="1 2" key="2">
    <citation type="submission" date="2013-11" db="EMBL/GenBank/DDBJ databases">
        <title>The Genome Sequence of Phytophthora parasitica INRA-310.</title>
        <authorList>
            <consortium name="The Broad Institute Genomics Platform"/>
            <person name="Russ C."/>
            <person name="Tyler B."/>
            <person name="Panabieres F."/>
            <person name="Shan W."/>
            <person name="Tripathy S."/>
            <person name="Grunwald N."/>
            <person name="Machado M."/>
            <person name="Johnson C.S."/>
            <person name="Arredondo F."/>
            <person name="Hong C."/>
            <person name="Coffey M."/>
            <person name="Young S.K."/>
            <person name="Zeng Q."/>
            <person name="Gargeya S."/>
            <person name="Fitzgerald M."/>
            <person name="Abouelleil A."/>
            <person name="Alvarado L."/>
            <person name="Chapman S.B."/>
            <person name="Gainer-Dewar J."/>
            <person name="Goldberg J."/>
            <person name="Griggs A."/>
            <person name="Gujja S."/>
            <person name="Hansen M."/>
            <person name="Howarth C."/>
            <person name="Imamovic A."/>
            <person name="Ireland A."/>
            <person name="Larimer J."/>
            <person name="McCowan C."/>
            <person name="Murphy C."/>
            <person name="Pearson M."/>
            <person name="Poon T.W."/>
            <person name="Priest M."/>
            <person name="Roberts A."/>
            <person name="Saif S."/>
            <person name="Shea T."/>
            <person name="Sykes S."/>
            <person name="Wortman J."/>
            <person name="Nusbaum C."/>
            <person name="Birren B."/>
        </authorList>
    </citation>
    <scope>NUCLEOTIDE SEQUENCE [LARGE SCALE GENOMIC DNA]</scope>
    <source>
        <strain evidence="1 2">INRA-310</strain>
    </source>
</reference>
<dbReference type="RefSeq" id="XP_008893669.1">
    <property type="nucleotide sequence ID" value="XM_008895421.1"/>
</dbReference>
<name>W2R992_PHYN3</name>
<reference evidence="2" key="1">
    <citation type="submission" date="2011-12" db="EMBL/GenBank/DDBJ databases">
        <authorList>
            <consortium name="The Broad Institute Genome Sequencing Platform"/>
            <person name="Russ C."/>
            <person name="Tyler B."/>
            <person name="Panabieres F."/>
            <person name="Shan W."/>
            <person name="Tripathy S."/>
            <person name="Grunwald N."/>
            <person name="Machado M."/>
            <person name="Young S.K."/>
            <person name="Zeng Q."/>
            <person name="Gargeya S."/>
            <person name="Fitzgerald M."/>
            <person name="Haas B."/>
            <person name="Abouelleil A."/>
            <person name="Alvarado L."/>
            <person name="Arachchi H.M."/>
            <person name="Berlin A."/>
            <person name="Chapman S.B."/>
            <person name="Gearin G."/>
            <person name="Goldberg J."/>
            <person name="Griggs A."/>
            <person name="Gujja S."/>
            <person name="Hansen M."/>
            <person name="Heiman D."/>
            <person name="Howarth C."/>
            <person name="Larimer J."/>
            <person name="Lui A."/>
            <person name="MacDonald P.J.P."/>
            <person name="McCowen C."/>
            <person name="Montmayeur A."/>
            <person name="Murphy C."/>
            <person name="Neiman D."/>
            <person name="Pearson M."/>
            <person name="Priest M."/>
            <person name="Roberts A."/>
            <person name="Saif S."/>
            <person name="Shea T."/>
            <person name="Sisk P."/>
            <person name="Stolte C."/>
            <person name="Sykes S."/>
            <person name="Wortman J."/>
            <person name="Nusbaum C."/>
            <person name="Birren B."/>
        </authorList>
    </citation>
    <scope>NUCLEOTIDE SEQUENCE [LARGE SCALE GENOMIC DNA]</scope>
    <source>
        <strain evidence="2">INRA-310</strain>
    </source>
</reference>
<dbReference type="VEuPathDB" id="FungiDB:PPTG_02030"/>
<sequence>MQTNVGFMEELYKVARESDVYRDEYMNKKIVVLFNYAPVLCHIETLVPDHDDFVLLRLGPYIPMCYPIETASVL</sequence>
<gene>
    <name evidence="1" type="ORF">PPTG_02030</name>
</gene>
<dbReference type="EMBL" id="KI669563">
    <property type="protein sequence ID" value="ETN21962.1"/>
    <property type="molecule type" value="Genomic_DNA"/>
</dbReference>
<accession>W2R992</accession>
<evidence type="ECO:0000313" key="2">
    <source>
        <dbReference type="Proteomes" id="UP000018817"/>
    </source>
</evidence>
<dbReference type="AlphaFoldDB" id="W2R992"/>